<dbReference type="Proteomes" id="UP000008744">
    <property type="component" value="Unassembled WGS sequence"/>
</dbReference>
<dbReference type="AlphaFoldDB" id="B4H4W7"/>
<sequence>MSRRNPWNTKYQYQCEYKSYPNNDYQGESGDYAPAQQQNRGQNSNSRGALCQETKYQVTVTQREFHTGPGDAKCLDGAGGSASHYPAVQQNGAAKSVSRAAARRERAYERRAQATVDAIDRELAKDPAYHKWISQERGEELQDWRYL</sequence>
<evidence type="ECO:0000256" key="1">
    <source>
        <dbReference type="SAM" id="MobiDB-lite"/>
    </source>
</evidence>
<feature type="region of interest" description="Disordered" evidence="1">
    <location>
        <begin position="20"/>
        <end position="50"/>
    </location>
</feature>
<dbReference type="EMBL" id="CH479210">
    <property type="protein sequence ID" value="EDW32803.1"/>
    <property type="molecule type" value="Genomic_DNA"/>
</dbReference>
<keyword evidence="3" id="KW-1185">Reference proteome</keyword>
<dbReference type="HOGENOM" id="CLU_1770008_0_0_1"/>
<dbReference type="OMA" id="KWISQER"/>
<evidence type="ECO:0000313" key="2">
    <source>
        <dbReference type="EMBL" id="EDW32803.1"/>
    </source>
</evidence>
<dbReference type="OrthoDB" id="10501465at2759"/>
<feature type="compositionally biased region" description="Low complexity" evidence="1">
    <location>
        <begin position="36"/>
        <end position="48"/>
    </location>
</feature>
<gene>
    <name evidence="2" type="primary">Dper\GL10153</name>
    <name evidence="2" type="ORF">Dper_GL10153</name>
</gene>
<feature type="compositionally biased region" description="Basic and acidic residues" evidence="1">
    <location>
        <begin position="102"/>
        <end position="111"/>
    </location>
</feature>
<feature type="region of interest" description="Disordered" evidence="1">
    <location>
        <begin position="79"/>
        <end position="111"/>
    </location>
</feature>
<proteinExistence type="predicted"/>
<protein>
    <submittedName>
        <fullName evidence="2">GL10153</fullName>
    </submittedName>
</protein>
<accession>B4H4W7</accession>
<evidence type="ECO:0000313" key="3">
    <source>
        <dbReference type="Proteomes" id="UP000008744"/>
    </source>
</evidence>
<organism evidence="3">
    <name type="scientific">Drosophila persimilis</name>
    <name type="common">Fruit fly</name>
    <dbReference type="NCBI Taxonomy" id="7234"/>
    <lineage>
        <taxon>Eukaryota</taxon>
        <taxon>Metazoa</taxon>
        <taxon>Ecdysozoa</taxon>
        <taxon>Arthropoda</taxon>
        <taxon>Hexapoda</taxon>
        <taxon>Insecta</taxon>
        <taxon>Pterygota</taxon>
        <taxon>Neoptera</taxon>
        <taxon>Endopterygota</taxon>
        <taxon>Diptera</taxon>
        <taxon>Brachycera</taxon>
        <taxon>Muscomorpha</taxon>
        <taxon>Ephydroidea</taxon>
        <taxon>Drosophilidae</taxon>
        <taxon>Drosophila</taxon>
        <taxon>Sophophora</taxon>
    </lineage>
</organism>
<dbReference type="KEGG" id="dpe:6600861"/>
<reference evidence="2 3" key="1">
    <citation type="journal article" date="2007" name="Nature">
        <title>Evolution of genes and genomes on the Drosophila phylogeny.</title>
        <authorList>
            <consortium name="Drosophila 12 Genomes Consortium"/>
            <person name="Clark A.G."/>
            <person name="Eisen M.B."/>
            <person name="Smith D.R."/>
            <person name="Bergman C.M."/>
            <person name="Oliver B."/>
            <person name="Markow T.A."/>
            <person name="Kaufman T.C."/>
            <person name="Kellis M."/>
            <person name="Gelbart W."/>
            <person name="Iyer V.N."/>
            <person name="Pollard D.A."/>
            <person name="Sackton T.B."/>
            <person name="Larracuente A.M."/>
            <person name="Singh N.D."/>
            <person name="Abad J.P."/>
            <person name="Abt D.N."/>
            <person name="Adryan B."/>
            <person name="Aguade M."/>
            <person name="Akashi H."/>
            <person name="Anderson W.W."/>
            <person name="Aquadro C.F."/>
            <person name="Ardell D.H."/>
            <person name="Arguello R."/>
            <person name="Artieri C.G."/>
            <person name="Barbash D.A."/>
            <person name="Barker D."/>
            <person name="Barsanti P."/>
            <person name="Batterham P."/>
            <person name="Batzoglou S."/>
            <person name="Begun D."/>
            <person name="Bhutkar A."/>
            <person name="Blanco E."/>
            <person name="Bosak S.A."/>
            <person name="Bradley R.K."/>
            <person name="Brand A.D."/>
            <person name="Brent M.R."/>
            <person name="Brooks A.N."/>
            <person name="Brown R.H."/>
            <person name="Butlin R.K."/>
            <person name="Caggese C."/>
            <person name="Calvi B.R."/>
            <person name="Bernardo de Carvalho A."/>
            <person name="Caspi A."/>
            <person name="Castrezana S."/>
            <person name="Celniker S.E."/>
            <person name="Chang J.L."/>
            <person name="Chapple C."/>
            <person name="Chatterji S."/>
            <person name="Chinwalla A."/>
            <person name="Civetta A."/>
            <person name="Clifton S.W."/>
            <person name="Comeron J.M."/>
            <person name="Costello J.C."/>
            <person name="Coyne J.A."/>
            <person name="Daub J."/>
            <person name="David R.G."/>
            <person name="Delcher A.L."/>
            <person name="Delehaunty K."/>
            <person name="Do C.B."/>
            <person name="Ebling H."/>
            <person name="Edwards K."/>
            <person name="Eickbush T."/>
            <person name="Evans J.D."/>
            <person name="Filipski A."/>
            <person name="Findeiss S."/>
            <person name="Freyhult E."/>
            <person name="Fulton L."/>
            <person name="Fulton R."/>
            <person name="Garcia A.C."/>
            <person name="Gardiner A."/>
            <person name="Garfield D.A."/>
            <person name="Garvin B.E."/>
            <person name="Gibson G."/>
            <person name="Gilbert D."/>
            <person name="Gnerre S."/>
            <person name="Godfrey J."/>
            <person name="Good R."/>
            <person name="Gotea V."/>
            <person name="Gravely B."/>
            <person name="Greenberg A.J."/>
            <person name="Griffiths-Jones S."/>
            <person name="Gross S."/>
            <person name="Guigo R."/>
            <person name="Gustafson E.A."/>
            <person name="Haerty W."/>
            <person name="Hahn M.W."/>
            <person name="Halligan D.L."/>
            <person name="Halpern A.L."/>
            <person name="Halter G.M."/>
            <person name="Han M.V."/>
            <person name="Heger A."/>
            <person name="Hillier L."/>
            <person name="Hinrichs A.S."/>
            <person name="Holmes I."/>
            <person name="Hoskins R.A."/>
            <person name="Hubisz M.J."/>
            <person name="Hultmark D."/>
            <person name="Huntley M.A."/>
            <person name="Jaffe D.B."/>
            <person name="Jagadeeshan S."/>
            <person name="Jeck W.R."/>
            <person name="Johnson J."/>
            <person name="Jones C.D."/>
            <person name="Jordan W.C."/>
            <person name="Karpen G.H."/>
            <person name="Kataoka E."/>
            <person name="Keightley P.D."/>
            <person name="Kheradpour P."/>
            <person name="Kirkness E.F."/>
            <person name="Koerich L.B."/>
            <person name="Kristiansen K."/>
            <person name="Kudrna D."/>
            <person name="Kulathinal R.J."/>
            <person name="Kumar S."/>
            <person name="Kwok R."/>
            <person name="Lander E."/>
            <person name="Langley C.H."/>
            <person name="Lapoint R."/>
            <person name="Lazzaro B.P."/>
            <person name="Lee S.J."/>
            <person name="Levesque L."/>
            <person name="Li R."/>
            <person name="Lin C.F."/>
            <person name="Lin M.F."/>
            <person name="Lindblad-Toh K."/>
            <person name="Llopart A."/>
            <person name="Long M."/>
            <person name="Low L."/>
            <person name="Lozovsky E."/>
            <person name="Lu J."/>
            <person name="Luo M."/>
            <person name="Machado C.A."/>
            <person name="Makalowski W."/>
            <person name="Marzo M."/>
            <person name="Matsuda M."/>
            <person name="Matzkin L."/>
            <person name="McAllister B."/>
            <person name="McBride C.S."/>
            <person name="McKernan B."/>
            <person name="McKernan K."/>
            <person name="Mendez-Lago M."/>
            <person name="Minx P."/>
            <person name="Mollenhauer M.U."/>
            <person name="Montooth K."/>
            <person name="Mount S.M."/>
            <person name="Mu X."/>
            <person name="Myers E."/>
            <person name="Negre B."/>
            <person name="Newfeld S."/>
            <person name="Nielsen R."/>
            <person name="Noor M.A."/>
            <person name="O'Grady P."/>
            <person name="Pachter L."/>
            <person name="Papaceit M."/>
            <person name="Parisi M.J."/>
            <person name="Parisi M."/>
            <person name="Parts L."/>
            <person name="Pedersen J.S."/>
            <person name="Pesole G."/>
            <person name="Phillippy A.M."/>
            <person name="Ponting C.P."/>
            <person name="Pop M."/>
            <person name="Porcelli D."/>
            <person name="Powell J.R."/>
            <person name="Prohaska S."/>
            <person name="Pruitt K."/>
            <person name="Puig M."/>
            <person name="Quesneville H."/>
            <person name="Ram K.R."/>
            <person name="Rand D."/>
            <person name="Rasmussen M.D."/>
            <person name="Reed L.K."/>
            <person name="Reenan R."/>
            <person name="Reily A."/>
            <person name="Remington K.A."/>
            <person name="Rieger T.T."/>
            <person name="Ritchie M.G."/>
            <person name="Robin C."/>
            <person name="Rogers Y.H."/>
            <person name="Rohde C."/>
            <person name="Rozas J."/>
            <person name="Rubenfield M.J."/>
            <person name="Ruiz A."/>
            <person name="Russo S."/>
            <person name="Salzberg S.L."/>
            <person name="Sanchez-Gracia A."/>
            <person name="Saranga D.J."/>
            <person name="Sato H."/>
            <person name="Schaeffer S.W."/>
            <person name="Schatz M.C."/>
            <person name="Schlenke T."/>
            <person name="Schwartz R."/>
            <person name="Segarra C."/>
            <person name="Singh R.S."/>
            <person name="Sirot L."/>
            <person name="Sirota M."/>
            <person name="Sisneros N.B."/>
            <person name="Smith C.D."/>
            <person name="Smith T.F."/>
            <person name="Spieth J."/>
            <person name="Stage D.E."/>
            <person name="Stark A."/>
            <person name="Stephan W."/>
            <person name="Strausberg R.L."/>
            <person name="Strempel S."/>
            <person name="Sturgill D."/>
            <person name="Sutton G."/>
            <person name="Sutton G.G."/>
            <person name="Tao W."/>
            <person name="Teichmann S."/>
            <person name="Tobari Y.N."/>
            <person name="Tomimura Y."/>
            <person name="Tsolas J.M."/>
            <person name="Valente V.L."/>
            <person name="Venter E."/>
            <person name="Venter J.C."/>
            <person name="Vicario S."/>
            <person name="Vieira F.G."/>
            <person name="Vilella A.J."/>
            <person name="Villasante A."/>
            <person name="Walenz B."/>
            <person name="Wang J."/>
            <person name="Wasserman M."/>
            <person name="Watts T."/>
            <person name="Wilson D."/>
            <person name="Wilson R.K."/>
            <person name="Wing R.A."/>
            <person name="Wolfner M.F."/>
            <person name="Wong A."/>
            <person name="Wong G.K."/>
            <person name="Wu C.I."/>
            <person name="Wu G."/>
            <person name="Yamamoto D."/>
            <person name="Yang H.P."/>
            <person name="Yang S.P."/>
            <person name="Yorke J.A."/>
            <person name="Yoshida K."/>
            <person name="Zdobnov E."/>
            <person name="Zhang P."/>
            <person name="Zhang Y."/>
            <person name="Zimin A.V."/>
            <person name="Baldwin J."/>
            <person name="Abdouelleil A."/>
            <person name="Abdulkadir J."/>
            <person name="Abebe A."/>
            <person name="Abera B."/>
            <person name="Abreu J."/>
            <person name="Acer S.C."/>
            <person name="Aftuck L."/>
            <person name="Alexander A."/>
            <person name="An P."/>
            <person name="Anderson E."/>
            <person name="Anderson S."/>
            <person name="Arachi H."/>
            <person name="Azer M."/>
            <person name="Bachantsang P."/>
            <person name="Barry A."/>
            <person name="Bayul T."/>
            <person name="Berlin A."/>
            <person name="Bessette D."/>
            <person name="Bloom T."/>
            <person name="Blye J."/>
            <person name="Boguslavskiy L."/>
            <person name="Bonnet C."/>
            <person name="Boukhgalter B."/>
            <person name="Bourzgui I."/>
            <person name="Brown A."/>
            <person name="Cahill P."/>
            <person name="Channer S."/>
            <person name="Cheshatsang Y."/>
            <person name="Chuda L."/>
            <person name="Citroen M."/>
            <person name="Collymore A."/>
            <person name="Cooke P."/>
            <person name="Costello M."/>
            <person name="D'Aco K."/>
            <person name="Daza R."/>
            <person name="De Haan G."/>
            <person name="DeGray S."/>
            <person name="DeMaso C."/>
            <person name="Dhargay N."/>
            <person name="Dooley K."/>
            <person name="Dooley E."/>
            <person name="Doricent M."/>
            <person name="Dorje P."/>
            <person name="Dorjee K."/>
            <person name="Dupes A."/>
            <person name="Elong R."/>
            <person name="Falk J."/>
            <person name="Farina A."/>
            <person name="Faro S."/>
            <person name="Ferguson D."/>
            <person name="Fisher S."/>
            <person name="Foley C.D."/>
            <person name="Franke A."/>
            <person name="Friedrich D."/>
            <person name="Gadbois L."/>
            <person name="Gearin G."/>
            <person name="Gearin C.R."/>
            <person name="Giannoukos G."/>
            <person name="Goode T."/>
            <person name="Graham J."/>
            <person name="Grandbois E."/>
            <person name="Grewal S."/>
            <person name="Gyaltsen K."/>
            <person name="Hafez N."/>
            <person name="Hagos B."/>
            <person name="Hall J."/>
            <person name="Henson C."/>
            <person name="Hollinger A."/>
            <person name="Honan T."/>
            <person name="Huard M.D."/>
            <person name="Hughes L."/>
            <person name="Hurhula B."/>
            <person name="Husby M.E."/>
            <person name="Kamat A."/>
            <person name="Kanga B."/>
            <person name="Kashin S."/>
            <person name="Khazanovich D."/>
            <person name="Kisner P."/>
            <person name="Lance K."/>
            <person name="Lara M."/>
            <person name="Lee W."/>
            <person name="Lennon N."/>
            <person name="Letendre F."/>
            <person name="LeVine R."/>
            <person name="Lipovsky A."/>
            <person name="Liu X."/>
            <person name="Liu J."/>
            <person name="Liu S."/>
            <person name="Lokyitsang T."/>
            <person name="Lokyitsang Y."/>
            <person name="Lubonja R."/>
            <person name="Lui A."/>
            <person name="MacDonald P."/>
            <person name="Magnisalis V."/>
            <person name="Maru K."/>
            <person name="Matthews C."/>
            <person name="McCusker W."/>
            <person name="McDonough S."/>
            <person name="Mehta T."/>
            <person name="Meldrim J."/>
            <person name="Meneus L."/>
            <person name="Mihai O."/>
            <person name="Mihalev A."/>
            <person name="Mihova T."/>
            <person name="Mittelman R."/>
            <person name="Mlenga V."/>
            <person name="Montmayeur A."/>
            <person name="Mulrain L."/>
            <person name="Navidi A."/>
            <person name="Naylor J."/>
            <person name="Negash T."/>
            <person name="Nguyen T."/>
            <person name="Nguyen N."/>
            <person name="Nicol R."/>
            <person name="Norbu C."/>
            <person name="Norbu N."/>
            <person name="Novod N."/>
            <person name="O'Neill B."/>
            <person name="Osman S."/>
            <person name="Markiewicz E."/>
            <person name="Oyono O.L."/>
            <person name="Patti C."/>
            <person name="Phunkhang P."/>
            <person name="Pierre F."/>
            <person name="Priest M."/>
            <person name="Raghuraman S."/>
            <person name="Rege F."/>
            <person name="Reyes R."/>
            <person name="Rise C."/>
            <person name="Rogov P."/>
            <person name="Ross K."/>
            <person name="Ryan E."/>
            <person name="Settipalli S."/>
            <person name="Shea T."/>
            <person name="Sherpa N."/>
            <person name="Shi L."/>
            <person name="Shih D."/>
            <person name="Sparrow T."/>
            <person name="Spaulding J."/>
            <person name="Stalker J."/>
            <person name="Stange-Thomann N."/>
            <person name="Stavropoulos S."/>
            <person name="Stone C."/>
            <person name="Strader C."/>
            <person name="Tesfaye S."/>
            <person name="Thomson T."/>
            <person name="Thoulutsang Y."/>
            <person name="Thoulutsang D."/>
            <person name="Topham K."/>
            <person name="Topping I."/>
            <person name="Tsamla T."/>
            <person name="Vassiliev H."/>
            <person name="Vo A."/>
            <person name="Wangchuk T."/>
            <person name="Wangdi T."/>
            <person name="Weiand M."/>
            <person name="Wilkinson J."/>
            <person name="Wilson A."/>
            <person name="Yadav S."/>
            <person name="Young G."/>
            <person name="Yu Q."/>
            <person name="Zembek L."/>
            <person name="Zhong D."/>
            <person name="Zimmer A."/>
            <person name="Zwirko Z."/>
            <person name="Jaffe D.B."/>
            <person name="Alvarez P."/>
            <person name="Brockman W."/>
            <person name="Butler J."/>
            <person name="Chin C."/>
            <person name="Gnerre S."/>
            <person name="Grabherr M."/>
            <person name="Kleber M."/>
            <person name="Mauceli E."/>
            <person name="MacCallum I."/>
        </authorList>
    </citation>
    <scope>NUCLEOTIDE SEQUENCE [LARGE SCALE GENOMIC DNA]</scope>
    <source>
        <strain evidence="3">MSH-3 / Tucson 14011-0111.49</strain>
    </source>
</reference>
<name>B4H4W7_DROPE</name>